<dbReference type="InterPro" id="IPR027873">
    <property type="entry name" value="PAXX"/>
</dbReference>
<organism evidence="1 2">
    <name type="scientific">Takifugu rubripes</name>
    <name type="common">Japanese pufferfish</name>
    <name type="synonym">Fugu rubripes</name>
    <dbReference type="NCBI Taxonomy" id="31033"/>
    <lineage>
        <taxon>Eukaryota</taxon>
        <taxon>Metazoa</taxon>
        <taxon>Chordata</taxon>
        <taxon>Craniata</taxon>
        <taxon>Vertebrata</taxon>
        <taxon>Euteleostomi</taxon>
        <taxon>Actinopterygii</taxon>
        <taxon>Neopterygii</taxon>
        <taxon>Teleostei</taxon>
        <taxon>Neoteleostei</taxon>
        <taxon>Acanthomorphata</taxon>
        <taxon>Eupercaria</taxon>
        <taxon>Tetraodontiformes</taxon>
        <taxon>Tetradontoidea</taxon>
        <taxon>Tetraodontidae</taxon>
        <taxon>Takifugu</taxon>
    </lineage>
</organism>
<dbReference type="InParanoid" id="A0A674N7S1"/>
<reference evidence="1" key="2">
    <citation type="submission" date="2025-08" db="UniProtKB">
        <authorList>
            <consortium name="Ensembl"/>
        </authorList>
    </citation>
    <scope>IDENTIFICATION</scope>
</reference>
<dbReference type="Ensembl" id="ENSTRUT00000079237.1">
    <property type="protein sequence ID" value="ENSTRUP00000069759.1"/>
    <property type="gene ID" value="ENSTRUG00000026072.1"/>
</dbReference>
<sequence length="192" mass="21290">IMDDRGIIPLLFTNKMDLIHTFYCTFLDKNSQSKFLCYTRRTKGTFNICLTDVSNVWSTDCTEDTNLQKLRQEDLKSLNVLSACLRGDVSVVVGDTSAELCGGSSPGDPRLKLSRLEPPQAGEELKELLFTMADRLSQAEGSLSLATCFTATFHFSRTLAVDPTIPKDDVLSYYLPVSVTFASPSTLKMLQL</sequence>
<dbReference type="GO" id="GO:0005634">
    <property type="term" value="C:nucleus"/>
    <property type="evidence" value="ECO:0007669"/>
    <property type="project" value="TreeGrafter"/>
</dbReference>
<evidence type="ECO:0000313" key="1">
    <source>
        <dbReference type="Ensembl" id="ENSTRUP00000069759.1"/>
    </source>
</evidence>
<accession>A0A674N7S1</accession>
<dbReference type="GO" id="GO:0070419">
    <property type="term" value="C:nonhomologous end joining complex"/>
    <property type="evidence" value="ECO:0007669"/>
    <property type="project" value="TreeGrafter"/>
</dbReference>
<dbReference type="GO" id="GO:0060090">
    <property type="term" value="F:molecular adaptor activity"/>
    <property type="evidence" value="ECO:0007669"/>
    <property type="project" value="TreeGrafter"/>
</dbReference>
<dbReference type="PANTHER" id="PTHR28586:SF1">
    <property type="entry name" value="PROTEIN PAXX"/>
    <property type="match status" value="1"/>
</dbReference>
<reference evidence="1 2" key="1">
    <citation type="journal article" date="2011" name="Genome Biol. Evol.">
        <title>Integration of the genetic map and genome assembly of fugu facilitates insights into distinct features of genome evolution in teleosts and mammals.</title>
        <authorList>
            <person name="Kai W."/>
            <person name="Kikuchi K."/>
            <person name="Tohari S."/>
            <person name="Chew A.K."/>
            <person name="Tay A."/>
            <person name="Fujiwara A."/>
            <person name="Hosoya S."/>
            <person name="Suetake H."/>
            <person name="Naruse K."/>
            <person name="Brenner S."/>
            <person name="Suzuki Y."/>
            <person name="Venkatesh B."/>
        </authorList>
    </citation>
    <scope>NUCLEOTIDE SEQUENCE [LARGE SCALE GENOMIC DNA]</scope>
</reference>
<dbReference type="Pfam" id="PF15384">
    <property type="entry name" value="PAXX"/>
    <property type="match status" value="1"/>
</dbReference>
<keyword evidence="2" id="KW-1185">Reference proteome</keyword>
<dbReference type="GeneTree" id="ENSGT01140000286848"/>
<dbReference type="Proteomes" id="UP000005226">
    <property type="component" value="Chromosome 21"/>
</dbReference>
<dbReference type="AlphaFoldDB" id="A0A674N7S1"/>
<dbReference type="PANTHER" id="PTHR28586">
    <property type="entry name" value="PROTEIN PAXX"/>
    <property type="match status" value="1"/>
</dbReference>
<dbReference type="FunCoup" id="A0A674N7S1">
    <property type="interactions" value="525"/>
</dbReference>
<name>A0A674N7S1_TAKRU</name>
<evidence type="ECO:0000313" key="2">
    <source>
        <dbReference type="Proteomes" id="UP000005226"/>
    </source>
</evidence>
<dbReference type="GO" id="GO:0035861">
    <property type="term" value="C:site of double-strand break"/>
    <property type="evidence" value="ECO:0007669"/>
    <property type="project" value="TreeGrafter"/>
</dbReference>
<dbReference type="GO" id="GO:0006303">
    <property type="term" value="P:double-strand break repair via nonhomologous end joining"/>
    <property type="evidence" value="ECO:0007669"/>
    <property type="project" value="InterPro"/>
</dbReference>
<proteinExistence type="predicted"/>
<protein>
    <submittedName>
        <fullName evidence="1">Uncharacterized protein</fullName>
    </submittedName>
</protein>
<reference evidence="1" key="3">
    <citation type="submission" date="2025-09" db="UniProtKB">
        <authorList>
            <consortium name="Ensembl"/>
        </authorList>
    </citation>
    <scope>IDENTIFICATION</scope>
</reference>